<dbReference type="STRING" id="8022.A0A060XSF3"/>
<protein>
    <submittedName>
        <fullName evidence="2">Uncharacterized protein</fullName>
    </submittedName>
</protein>
<dbReference type="EMBL" id="FR905505">
    <property type="protein sequence ID" value="CDQ79820.1"/>
    <property type="molecule type" value="Genomic_DNA"/>
</dbReference>
<dbReference type="Proteomes" id="UP000193380">
    <property type="component" value="Unassembled WGS sequence"/>
</dbReference>
<proteinExistence type="predicted"/>
<dbReference type="PaxDb" id="8022-A0A060XSF3"/>
<feature type="region of interest" description="Disordered" evidence="1">
    <location>
        <begin position="94"/>
        <end position="147"/>
    </location>
</feature>
<reference evidence="2" key="1">
    <citation type="journal article" date="2014" name="Nat. Commun.">
        <title>The rainbow trout genome provides novel insights into evolution after whole-genome duplication in vertebrates.</title>
        <authorList>
            <person name="Berthelot C."/>
            <person name="Brunet F."/>
            <person name="Chalopin D."/>
            <person name="Juanchich A."/>
            <person name="Bernard M."/>
            <person name="Noel B."/>
            <person name="Bento P."/>
            <person name="Da Silva C."/>
            <person name="Labadie K."/>
            <person name="Alberti A."/>
            <person name="Aury J.M."/>
            <person name="Louis A."/>
            <person name="Dehais P."/>
            <person name="Bardou P."/>
            <person name="Montfort J."/>
            <person name="Klopp C."/>
            <person name="Cabau C."/>
            <person name="Gaspin C."/>
            <person name="Thorgaard G.H."/>
            <person name="Boussaha M."/>
            <person name="Quillet E."/>
            <person name="Guyomard R."/>
            <person name="Galiana D."/>
            <person name="Bobe J."/>
            <person name="Volff J.N."/>
            <person name="Genet C."/>
            <person name="Wincker P."/>
            <person name="Jaillon O."/>
            <person name="Roest Crollius H."/>
            <person name="Guiguen Y."/>
        </authorList>
    </citation>
    <scope>NUCLEOTIDE SEQUENCE [LARGE SCALE GENOMIC DNA]</scope>
</reference>
<feature type="compositionally biased region" description="Pro residues" evidence="1">
    <location>
        <begin position="101"/>
        <end position="133"/>
    </location>
</feature>
<evidence type="ECO:0000313" key="2">
    <source>
        <dbReference type="EMBL" id="CDQ79820.1"/>
    </source>
</evidence>
<gene>
    <name evidence="2" type="ORF">GSONMT00022902001</name>
</gene>
<dbReference type="AlphaFoldDB" id="A0A060XSF3"/>
<accession>A0A060XSF3</accession>
<sequence>MVSLVPSVNSSPTSTLVPSVKLGPKTKDSAACLETCTVAQRVGRGQNATVTFKHFGTTESPLPGYRCQGFGTNPPFQRGDQQNFQNITSIANQLYHNGSDQPPPPPLHISPCDQPPPPPPPLSSCDQPPPPFSPCDQSPAPISPCDQPPTPFSSCVQPASPFSSCVQPPSPFSSCVQPHHPLVPVSRPHHPLVPVPNFYHLLVPVSSPHHPLVPVTSPHHPLVPGLLLYHHHSLVQIPSWKTMDWLLILYIYRSQAMLEQLNLTTINPT</sequence>
<name>A0A060XSF3_ONCMY</name>
<organism evidence="2 3">
    <name type="scientific">Oncorhynchus mykiss</name>
    <name type="common">Rainbow trout</name>
    <name type="synonym">Salmo gairdneri</name>
    <dbReference type="NCBI Taxonomy" id="8022"/>
    <lineage>
        <taxon>Eukaryota</taxon>
        <taxon>Metazoa</taxon>
        <taxon>Chordata</taxon>
        <taxon>Craniata</taxon>
        <taxon>Vertebrata</taxon>
        <taxon>Euteleostomi</taxon>
        <taxon>Actinopterygii</taxon>
        <taxon>Neopterygii</taxon>
        <taxon>Teleostei</taxon>
        <taxon>Protacanthopterygii</taxon>
        <taxon>Salmoniformes</taxon>
        <taxon>Salmonidae</taxon>
        <taxon>Salmoninae</taxon>
        <taxon>Oncorhynchus</taxon>
    </lineage>
</organism>
<evidence type="ECO:0000313" key="3">
    <source>
        <dbReference type="Proteomes" id="UP000193380"/>
    </source>
</evidence>
<evidence type="ECO:0000256" key="1">
    <source>
        <dbReference type="SAM" id="MobiDB-lite"/>
    </source>
</evidence>
<reference evidence="2" key="2">
    <citation type="submission" date="2014-03" db="EMBL/GenBank/DDBJ databases">
        <authorList>
            <person name="Genoscope - CEA"/>
        </authorList>
    </citation>
    <scope>NUCLEOTIDE SEQUENCE</scope>
</reference>